<keyword evidence="4" id="KW-0539">Nucleus</keyword>
<dbReference type="GO" id="GO:0000785">
    <property type="term" value="C:chromatin"/>
    <property type="evidence" value="ECO:0007669"/>
    <property type="project" value="TreeGrafter"/>
</dbReference>
<dbReference type="GO" id="GO:0031490">
    <property type="term" value="F:chromatin DNA binding"/>
    <property type="evidence" value="ECO:0007669"/>
    <property type="project" value="TreeGrafter"/>
</dbReference>
<feature type="region of interest" description="Disordered" evidence="5">
    <location>
        <begin position="83"/>
        <end position="107"/>
    </location>
</feature>
<dbReference type="GO" id="GO:0046872">
    <property type="term" value="F:metal ion binding"/>
    <property type="evidence" value="ECO:0007669"/>
    <property type="project" value="UniProtKB-KW"/>
</dbReference>
<dbReference type="GO" id="GO:0032454">
    <property type="term" value="F:histone H3K9 demethylase activity"/>
    <property type="evidence" value="ECO:0007669"/>
    <property type="project" value="InterPro"/>
</dbReference>
<evidence type="ECO:0000256" key="4">
    <source>
        <dbReference type="ARBA" id="ARBA00023242"/>
    </source>
</evidence>
<proteinExistence type="inferred from homology"/>
<dbReference type="EMBL" id="JAYMYR010000011">
    <property type="protein sequence ID" value="KAK7333745.1"/>
    <property type="molecule type" value="Genomic_DNA"/>
</dbReference>
<sequence length="269" mass="30918">MAAQDIAKRNKNSKRLRERKEETVPKKVKDKKVKLDMEAERESPKEEVVLLLDRKTRSREKIKQSFVQLDGICEVDDNEQLKTTRTKSPFSSKSNGAKPRASLSESRMYPQMSKEAIEESCPYCQGNYNCKACLRRGRRTDVNAVSICEMDMRFLHFMFSLISSIVPFLEQFNHEQQLEMEMEAKIKGLLLSDVEVDQIVCSKDERIYCNNCKTSIIDFHRSCPNCSYDLCPTSCREMSGNFLPWGVVDQCIDVSNAHSHSGEPLDLHS</sequence>
<comment type="similarity">
    <text evidence="2">Belongs to the JARID1 histone demethylase family.</text>
</comment>
<evidence type="ECO:0000256" key="2">
    <source>
        <dbReference type="ARBA" id="ARBA00006801"/>
    </source>
</evidence>
<gene>
    <name evidence="6" type="ORF">VNO80_30522</name>
</gene>
<protein>
    <submittedName>
        <fullName evidence="6">Uncharacterized protein</fullName>
    </submittedName>
</protein>
<evidence type="ECO:0000313" key="7">
    <source>
        <dbReference type="Proteomes" id="UP001374584"/>
    </source>
</evidence>
<evidence type="ECO:0000256" key="3">
    <source>
        <dbReference type="ARBA" id="ARBA00022723"/>
    </source>
</evidence>
<accession>A0AAN9LCW4</accession>
<dbReference type="PANTHER" id="PTHR12549">
    <property type="entry name" value="JMJC DOMAIN-CONTAINING HISTONE DEMETHYLATION PROTEIN"/>
    <property type="match status" value="1"/>
</dbReference>
<keyword evidence="7" id="KW-1185">Reference proteome</keyword>
<organism evidence="6 7">
    <name type="scientific">Phaseolus coccineus</name>
    <name type="common">Scarlet runner bean</name>
    <name type="synonym">Phaseolus multiflorus</name>
    <dbReference type="NCBI Taxonomy" id="3886"/>
    <lineage>
        <taxon>Eukaryota</taxon>
        <taxon>Viridiplantae</taxon>
        <taxon>Streptophyta</taxon>
        <taxon>Embryophyta</taxon>
        <taxon>Tracheophyta</taxon>
        <taxon>Spermatophyta</taxon>
        <taxon>Magnoliopsida</taxon>
        <taxon>eudicotyledons</taxon>
        <taxon>Gunneridae</taxon>
        <taxon>Pentapetalae</taxon>
        <taxon>rosids</taxon>
        <taxon>fabids</taxon>
        <taxon>Fabales</taxon>
        <taxon>Fabaceae</taxon>
        <taxon>Papilionoideae</taxon>
        <taxon>50 kb inversion clade</taxon>
        <taxon>NPAAA clade</taxon>
        <taxon>indigoferoid/millettioid clade</taxon>
        <taxon>Phaseoleae</taxon>
        <taxon>Phaseolus</taxon>
    </lineage>
</organism>
<comment type="subcellular location">
    <subcellularLocation>
        <location evidence="1">Nucleus</location>
    </subcellularLocation>
</comment>
<keyword evidence="3" id="KW-0479">Metal-binding</keyword>
<dbReference type="GO" id="GO:0000118">
    <property type="term" value="C:histone deacetylase complex"/>
    <property type="evidence" value="ECO:0007669"/>
    <property type="project" value="TreeGrafter"/>
</dbReference>
<dbReference type="PANTHER" id="PTHR12549:SF11">
    <property type="entry name" value="LYSINE-SPECIFIC DEMETHYLASE JMJ25"/>
    <property type="match status" value="1"/>
</dbReference>
<dbReference type="GO" id="GO:0006357">
    <property type="term" value="P:regulation of transcription by RNA polymerase II"/>
    <property type="evidence" value="ECO:0007669"/>
    <property type="project" value="TreeGrafter"/>
</dbReference>
<reference evidence="6 7" key="1">
    <citation type="submission" date="2024-01" db="EMBL/GenBank/DDBJ databases">
        <title>The genomes of 5 underutilized Papilionoideae crops provide insights into root nodulation and disease resistanc.</title>
        <authorList>
            <person name="Jiang F."/>
        </authorList>
    </citation>
    <scope>NUCLEOTIDE SEQUENCE [LARGE SCALE GENOMIC DNA]</scope>
    <source>
        <strain evidence="6">JINMINGXINNONG_FW02</strain>
        <tissue evidence="6">Leaves</tissue>
    </source>
</reference>
<feature type="region of interest" description="Disordered" evidence="5">
    <location>
        <begin position="1"/>
        <end position="40"/>
    </location>
</feature>
<dbReference type="InterPro" id="IPR045109">
    <property type="entry name" value="LSDs-like"/>
</dbReference>
<dbReference type="Proteomes" id="UP001374584">
    <property type="component" value="Unassembled WGS sequence"/>
</dbReference>
<dbReference type="AlphaFoldDB" id="A0AAN9LCW4"/>
<evidence type="ECO:0000313" key="6">
    <source>
        <dbReference type="EMBL" id="KAK7333745.1"/>
    </source>
</evidence>
<name>A0AAN9LCW4_PHACN</name>
<evidence type="ECO:0000256" key="5">
    <source>
        <dbReference type="SAM" id="MobiDB-lite"/>
    </source>
</evidence>
<evidence type="ECO:0000256" key="1">
    <source>
        <dbReference type="ARBA" id="ARBA00004123"/>
    </source>
</evidence>
<feature type="compositionally biased region" description="Basic and acidic residues" evidence="5">
    <location>
        <begin position="18"/>
        <end position="40"/>
    </location>
</feature>
<dbReference type="GO" id="GO:0003712">
    <property type="term" value="F:transcription coregulator activity"/>
    <property type="evidence" value="ECO:0007669"/>
    <property type="project" value="TreeGrafter"/>
</dbReference>
<comment type="caution">
    <text evidence="6">The sequence shown here is derived from an EMBL/GenBank/DDBJ whole genome shotgun (WGS) entry which is preliminary data.</text>
</comment>
<feature type="compositionally biased region" description="Polar residues" evidence="5">
    <location>
        <begin position="83"/>
        <end position="95"/>
    </location>
</feature>